<evidence type="ECO:0000256" key="2">
    <source>
        <dbReference type="ARBA" id="ARBA00013223"/>
    </source>
</evidence>
<comment type="cofactor">
    <cofactor evidence="1">
        <name>FAD</name>
        <dbReference type="ChEBI" id="CHEBI:57692"/>
    </cofactor>
</comment>
<dbReference type="PROSITE" id="PS00198">
    <property type="entry name" value="4FE4S_FER_1"/>
    <property type="match status" value="1"/>
</dbReference>
<keyword evidence="5" id="KW-0274">FAD</keyword>
<feature type="domain" description="4Fe-4S ferredoxin-type" evidence="11">
    <location>
        <begin position="37"/>
        <end position="66"/>
    </location>
</feature>
<dbReference type="PROSITE" id="PS51379">
    <property type="entry name" value="4FE4S_FER_2"/>
    <property type="match status" value="2"/>
</dbReference>
<evidence type="ECO:0000256" key="3">
    <source>
        <dbReference type="ARBA" id="ARBA00022630"/>
    </source>
</evidence>
<dbReference type="EMBL" id="AP008957">
    <property type="protein sequence ID" value="BAH31518.1"/>
    <property type="molecule type" value="Genomic_DNA"/>
</dbReference>
<dbReference type="InterPro" id="IPR023753">
    <property type="entry name" value="FAD/NAD-binding_dom"/>
</dbReference>
<keyword evidence="8" id="KW-0408">Iron</keyword>
<dbReference type="PANTHER" id="PTHR48467:SF1">
    <property type="entry name" value="GLUTAMATE SYNTHASE 1 [NADH], CHLOROPLASTIC-LIKE"/>
    <property type="match status" value="1"/>
</dbReference>
<dbReference type="SUPFAM" id="SSF54862">
    <property type="entry name" value="4Fe-4S ferredoxins"/>
    <property type="match status" value="1"/>
</dbReference>
<dbReference type="Proteomes" id="UP000002204">
    <property type="component" value="Chromosome"/>
</dbReference>
<dbReference type="Gene3D" id="3.40.50.720">
    <property type="entry name" value="NAD(P)-binding Rossmann-like Domain"/>
    <property type="match status" value="1"/>
</dbReference>
<dbReference type="PATRIC" id="fig|234621.6.peg.1261"/>
<dbReference type="InterPro" id="IPR036188">
    <property type="entry name" value="FAD/NAD-bd_sf"/>
</dbReference>
<sequence length="574" mass="62179">MPHVITQSCCNDAACVVVCPANCIHPTPDEPDYARTEILYIDPRSCVDCGACIQACPVDAIVPHDELTPQTIRYAELNALYFAGGSAPAGSPQTEIGISQLVSQRRHPPESAKPSETALRVAIVGSGPSACYAAEELLTRHSNVEVNMFEKLPTPWGLVRAGVAPDHPDTKDVIRSFERTVTRPGFHFHLNVEIGIDITHEELLSHHDAVIYAVGAHGDRRLNIPGEDLPGSHSATDFVAWYNGHPRAADFTFDLSSERAVVIGNGNVALDVARILLTDVDNLSRTDAADHALVALAESRVNEVVVLGRRGPAQAAYTTPELLALGHLNGIDVVVEPAEAELDAHTAAWLRAYPDPTAQFKSSITAEYATRSPRNQRRITLRYLGSPLEVLGVDRARGLRIALNELITAPDGRIQSNPTGVIEDLECGLIMRSVGYRGEPVQGLPFDDARALLPNTEGRVVDPTAGTPIRGVYTTGWIKRGPSGVIGTNKKCALETVSGLLADHSVGRLTAPERSRRELEALIEQRQPRALDYDGWQAINQHEQSTAHGTSRPRVKILNIEEMLQIASSDRASP</sequence>
<keyword evidence="9" id="KW-0411">Iron-sulfur</keyword>
<proteinExistence type="predicted"/>
<dbReference type="InterPro" id="IPR017896">
    <property type="entry name" value="4Fe4S_Fe-S-bd"/>
</dbReference>
<evidence type="ECO:0000313" key="12">
    <source>
        <dbReference type="EMBL" id="BAH31518.1"/>
    </source>
</evidence>
<evidence type="ECO:0000256" key="4">
    <source>
        <dbReference type="ARBA" id="ARBA00022723"/>
    </source>
</evidence>
<dbReference type="eggNOG" id="COG0493">
    <property type="taxonomic scope" value="Bacteria"/>
</dbReference>
<dbReference type="Pfam" id="PF07992">
    <property type="entry name" value="Pyr_redox_2"/>
    <property type="match status" value="1"/>
</dbReference>
<dbReference type="CDD" id="cd04410">
    <property type="entry name" value="DMSOR_beta-like"/>
    <property type="match status" value="1"/>
</dbReference>
<dbReference type="Gene3D" id="3.30.70.20">
    <property type="match status" value="1"/>
</dbReference>
<name>C0ZQ40_RHOE4</name>
<dbReference type="PANTHER" id="PTHR48467">
    <property type="entry name" value="GLUTAMATE SYNTHASE 1 [NADH], CHLOROPLASTIC-LIKE"/>
    <property type="match status" value="1"/>
</dbReference>
<evidence type="ECO:0000256" key="1">
    <source>
        <dbReference type="ARBA" id="ARBA00001974"/>
    </source>
</evidence>
<dbReference type="PRINTS" id="PR00419">
    <property type="entry name" value="ADXRDTASE"/>
</dbReference>
<evidence type="ECO:0000256" key="8">
    <source>
        <dbReference type="ARBA" id="ARBA00023004"/>
    </source>
</evidence>
<dbReference type="EC" id="1.18.1.2" evidence="2"/>
<dbReference type="KEGG" id="rer:RER_08100"/>
<dbReference type="InterPro" id="IPR017900">
    <property type="entry name" value="4Fe4S_Fe_S_CS"/>
</dbReference>
<evidence type="ECO:0000256" key="10">
    <source>
        <dbReference type="ARBA" id="ARBA00047776"/>
    </source>
</evidence>
<feature type="domain" description="4Fe-4S ferredoxin-type" evidence="11">
    <location>
        <begin position="1"/>
        <end position="29"/>
    </location>
</feature>
<keyword evidence="6" id="KW-0521">NADP</keyword>
<dbReference type="Gene3D" id="3.50.50.60">
    <property type="entry name" value="FAD/NAD(P)-binding domain"/>
    <property type="match status" value="1"/>
</dbReference>
<evidence type="ECO:0000256" key="6">
    <source>
        <dbReference type="ARBA" id="ARBA00022857"/>
    </source>
</evidence>
<evidence type="ECO:0000259" key="11">
    <source>
        <dbReference type="PROSITE" id="PS51379"/>
    </source>
</evidence>
<dbReference type="RefSeq" id="WP_020906206.1">
    <property type="nucleotide sequence ID" value="NC_012490.1"/>
</dbReference>
<evidence type="ECO:0000256" key="9">
    <source>
        <dbReference type="ARBA" id="ARBA00023014"/>
    </source>
</evidence>
<accession>C0ZQ40</accession>
<dbReference type="AlphaFoldDB" id="C0ZQ40"/>
<reference evidence="12 13" key="2">
    <citation type="journal article" date="2006" name="Environ. Microbiol.">
        <title>Sequence analysis of three plasmids harboured in Rhodococcus erythropolis strain PR4.</title>
        <authorList>
            <person name="Sekine M."/>
            <person name="Tanikawa S."/>
            <person name="Omata S."/>
            <person name="Saito M."/>
            <person name="Fujisawa T."/>
            <person name="Tsukatani N."/>
            <person name="Tajima T."/>
            <person name="Sekigawa T."/>
            <person name="Kosugi H."/>
            <person name="Matsuo Y."/>
            <person name="Nishiko R."/>
            <person name="Imamura K."/>
            <person name="Ito M."/>
            <person name="Narita H."/>
            <person name="Tago S."/>
            <person name="Fujita N."/>
            <person name="Harayama S."/>
        </authorList>
    </citation>
    <scope>NUCLEOTIDE SEQUENCE [LARGE SCALE GENOMIC DNA]</scope>
    <source>
        <strain evidence="13">PR4 / NBRC 100887</strain>
    </source>
</reference>
<keyword evidence="3" id="KW-0285">Flavoprotein</keyword>
<organism evidence="12 13">
    <name type="scientific">Rhodococcus erythropolis (strain PR4 / NBRC 100887)</name>
    <dbReference type="NCBI Taxonomy" id="234621"/>
    <lineage>
        <taxon>Bacteria</taxon>
        <taxon>Bacillati</taxon>
        <taxon>Actinomycetota</taxon>
        <taxon>Actinomycetes</taxon>
        <taxon>Mycobacteriales</taxon>
        <taxon>Nocardiaceae</taxon>
        <taxon>Rhodococcus</taxon>
        <taxon>Rhodococcus erythropolis group</taxon>
    </lineage>
</organism>
<gene>
    <name evidence="12" type="ordered locus">RER_08100</name>
</gene>
<reference evidence="13" key="1">
    <citation type="submission" date="2005-03" db="EMBL/GenBank/DDBJ databases">
        <title>Comparison of the complete genome sequences of Rhodococcus erythropolis PR4 and Rhodococcus opacus B4.</title>
        <authorList>
            <person name="Takarada H."/>
            <person name="Sekine M."/>
            <person name="Hosoyama A."/>
            <person name="Yamada R."/>
            <person name="Fujisawa T."/>
            <person name="Omata S."/>
            <person name="Shimizu A."/>
            <person name="Tsukatani N."/>
            <person name="Tanikawa S."/>
            <person name="Fujita N."/>
            <person name="Harayama S."/>
        </authorList>
    </citation>
    <scope>NUCLEOTIDE SEQUENCE [LARGE SCALE GENOMIC DNA]</scope>
    <source>
        <strain evidence="13">PR4 / NBRC 100887</strain>
    </source>
</reference>
<evidence type="ECO:0000256" key="7">
    <source>
        <dbReference type="ARBA" id="ARBA00023002"/>
    </source>
</evidence>
<comment type="catalytic activity">
    <reaction evidence="10">
        <text>2 reduced [2Fe-2S]-[ferredoxin] + NADP(+) + H(+) = 2 oxidized [2Fe-2S]-[ferredoxin] + NADPH</text>
        <dbReference type="Rhea" id="RHEA:20125"/>
        <dbReference type="Rhea" id="RHEA-COMP:10000"/>
        <dbReference type="Rhea" id="RHEA-COMP:10001"/>
        <dbReference type="ChEBI" id="CHEBI:15378"/>
        <dbReference type="ChEBI" id="CHEBI:33737"/>
        <dbReference type="ChEBI" id="CHEBI:33738"/>
        <dbReference type="ChEBI" id="CHEBI:57783"/>
        <dbReference type="ChEBI" id="CHEBI:58349"/>
        <dbReference type="EC" id="1.18.1.2"/>
    </reaction>
</comment>
<protein>
    <recommendedName>
        <fullName evidence="2">ferredoxin--NADP(+) reductase</fullName>
        <ecNumber evidence="2">1.18.1.2</ecNumber>
    </recommendedName>
</protein>
<dbReference type="GO" id="GO:0004324">
    <property type="term" value="F:ferredoxin-NADP+ reductase activity"/>
    <property type="evidence" value="ECO:0007669"/>
    <property type="project" value="UniProtKB-EC"/>
</dbReference>
<dbReference type="GO" id="GO:0051536">
    <property type="term" value="F:iron-sulfur cluster binding"/>
    <property type="evidence" value="ECO:0007669"/>
    <property type="project" value="UniProtKB-KW"/>
</dbReference>
<dbReference type="SUPFAM" id="SSF51971">
    <property type="entry name" value="Nucleotide-binding domain"/>
    <property type="match status" value="1"/>
</dbReference>
<keyword evidence="7 12" id="KW-0560">Oxidoreductase</keyword>
<evidence type="ECO:0000256" key="5">
    <source>
        <dbReference type="ARBA" id="ARBA00022827"/>
    </source>
</evidence>
<evidence type="ECO:0000313" key="13">
    <source>
        <dbReference type="Proteomes" id="UP000002204"/>
    </source>
</evidence>
<dbReference type="Pfam" id="PF12838">
    <property type="entry name" value="Fer4_7"/>
    <property type="match status" value="1"/>
</dbReference>
<dbReference type="GO" id="GO:0046872">
    <property type="term" value="F:metal ion binding"/>
    <property type="evidence" value="ECO:0007669"/>
    <property type="project" value="UniProtKB-KW"/>
</dbReference>
<dbReference type="HOGENOM" id="CLU_024722_4_1_11"/>
<keyword evidence="4" id="KW-0479">Metal-binding</keyword>
<dbReference type="InterPro" id="IPR055275">
    <property type="entry name" value="Ferredox_Rdtase"/>
</dbReference>